<dbReference type="SUPFAM" id="SSF52540">
    <property type="entry name" value="P-loop containing nucleoside triphosphate hydrolases"/>
    <property type="match status" value="1"/>
</dbReference>
<name>A0A7C8LGB3_9FIRM</name>
<dbReference type="InterPro" id="IPR025302">
    <property type="entry name" value="DrrA1/2-like_C"/>
</dbReference>
<comment type="caution">
    <text evidence="6">The sequence shown here is derived from an EMBL/GenBank/DDBJ whole genome shotgun (WGS) entry which is preliminary data.</text>
</comment>
<dbReference type="Proteomes" id="UP000483018">
    <property type="component" value="Unassembled WGS sequence"/>
</dbReference>
<dbReference type="InterPro" id="IPR003593">
    <property type="entry name" value="AAA+_ATPase"/>
</dbReference>
<dbReference type="PROSITE" id="PS50893">
    <property type="entry name" value="ABC_TRANSPORTER_2"/>
    <property type="match status" value="1"/>
</dbReference>
<dbReference type="InterPro" id="IPR003439">
    <property type="entry name" value="ABC_transporter-like_ATP-bd"/>
</dbReference>
<keyword evidence="2" id="KW-0813">Transport</keyword>
<dbReference type="PANTHER" id="PTHR43335">
    <property type="entry name" value="ABC TRANSPORTER, ATP-BINDING PROTEIN"/>
    <property type="match status" value="1"/>
</dbReference>
<evidence type="ECO:0000313" key="6">
    <source>
        <dbReference type="EMBL" id="KAE9633224.1"/>
    </source>
</evidence>
<feature type="domain" description="ABC transporter" evidence="5">
    <location>
        <begin position="2"/>
        <end position="232"/>
    </location>
</feature>
<organism evidence="6 7">
    <name type="scientific">Defluviitalea raffinosedens</name>
    <dbReference type="NCBI Taxonomy" id="1450156"/>
    <lineage>
        <taxon>Bacteria</taxon>
        <taxon>Bacillati</taxon>
        <taxon>Bacillota</taxon>
        <taxon>Clostridia</taxon>
        <taxon>Lachnospirales</taxon>
        <taxon>Defluviitaleaceae</taxon>
        <taxon>Defluviitalea</taxon>
    </lineage>
</organism>
<dbReference type="Pfam" id="PF13732">
    <property type="entry name" value="DrrA1-3_C"/>
    <property type="match status" value="1"/>
</dbReference>
<dbReference type="PANTHER" id="PTHR43335:SF3">
    <property type="entry name" value="ABC TRANSPORTER"/>
    <property type="match status" value="1"/>
</dbReference>
<evidence type="ECO:0000313" key="7">
    <source>
        <dbReference type="Proteomes" id="UP000483018"/>
    </source>
</evidence>
<dbReference type="GO" id="GO:0005524">
    <property type="term" value="F:ATP binding"/>
    <property type="evidence" value="ECO:0007669"/>
    <property type="project" value="UniProtKB-KW"/>
</dbReference>
<dbReference type="SMART" id="SM00382">
    <property type="entry name" value="AAA"/>
    <property type="match status" value="1"/>
</dbReference>
<dbReference type="CDD" id="cd03230">
    <property type="entry name" value="ABC_DR_subfamily_A"/>
    <property type="match status" value="1"/>
</dbReference>
<accession>A0A7C8LGB3</accession>
<dbReference type="RefSeq" id="WP_158740990.1">
    <property type="nucleotide sequence ID" value="NZ_JAFBEP010000025.1"/>
</dbReference>
<reference evidence="6 7" key="1">
    <citation type="submission" date="2019-12" db="EMBL/GenBank/DDBJ databases">
        <title>Defluviitalea raffinosedens, isolated from a biogas fermenter, genome sequencing and characterization.</title>
        <authorList>
            <person name="Rettenmaier R."/>
            <person name="Schneider M."/>
            <person name="Neuhaus K."/>
            <person name="Liebl W."/>
            <person name="Zverlov V."/>
        </authorList>
    </citation>
    <scope>NUCLEOTIDE SEQUENCE [LARGE SCALE GENOMIC DNA]</scope>
    <source>
        <strain evidence="6 7">249c-K6</strain>
    </source>
</reference>
<keyword evidence="7" id="KW-1185">Reference proteome</keyword>
<evidence type="ECO:0000256" key="3">
    <source>
        <dbReference type="ARBA" id="ARBA00022741"/>
    </source>
</evidence>
<dbReference type="InterPro" id="IPR027417">
    <property type="entry name" value="P-loop_NTPase"/>
</dbReference>
<sequence>MLEIQNLVKKYGKFTAVDGLSLTVNDGEIFGFVGPNGAGKTTTMKIMAGLLSSTSGNVLINGVDVTAHPRKLREKIGYMPDFFGVYDNLKVDEYMDFYAGTYHIPYSERETIINNLLELVDLSHKKDAYVDTLSRGMKQRLCLARSLIHDPDILILDEPASGLDPRARVEMKEVLKQLKTLGKTIIISSHILPELAELCTVIGIIDKGKIAAYGTVAQIMQQLTQKRIIKIKVMGNMDQLITILKEQPNVHEIIEKVDEVEIEYDGDDHSLAYLLKNMVQQDIPIISFSEKEGNLEEIFMQITEGGESDHD</sequence>
<dbReference type="AlphaFoldDB" id="A0A7C8LGB3"/>
<evidence type="ECO:0000256" key="2">
    <source>
        <dbReference type="ARBA" id="ARBA00022448"/>
    </source>
</evidence>
<dbReference type="EMBL" id="WSLF01000009">
    <property type="protein sequence ID" value="KAE9633224.1"/>
    <property type="molecule type" value="Genomic_DNA"/>
</dbReference>
<evidence type="ECO:0000256" key="4">
    <source>
        <dbReference type="ARBA" id="ARBA00022840"/>
    </source>
</evidence>
<keyword evidence="4 6" id="KW-0067">ATP-binding</keyword>
<protein>
    <submittedName>
        <fullName evidence="6">ATP-binding cassette domain-containing protein</fullName>
    </submittedName>
</protein>
<comment type="similarity">
    <text evidence="1">Belongs to the ABC transporter superfamily.</text>
</comment>
<dbReference type="GO" id="GO:0016887">
    <property type="term" value="F:ATP hydrolysis activity"/>
    <property type="evidence" value="ECO:0007669"/>
    <property type="project" value="InterPro"/>
</dbReference>
<evidence type="ECO:0000256" key="1">
    <source>
        <dbReference type="ARBA" id="ARBA00005417"/>
    </source>
</evidence>
<dbReference type="OrthoDB" id="9804819at2"/>
<proteinExistence type="inferred from homology"/>
<keyword evidence="3" id="KW-0547">Nucleotide-binding</keyword>
<evidence type="ECO:0000259" key="5">
    <source>
        <dbReference type="PROSITE" id="PS50893"/>
    </source>
</evidence>
<gene>
    <name evidence="6" type="ORF">GND95_10165</name>
</gene>
<dbReference type="Pfam" id="PF00005">
    <property type="entry name" value="ABC_tran"/>
    <property type="match status" value="1"/>
</dbReference>
<dbReference type="Gene3D" id="3.40.50.300">
    <property type="entry name" value="P-loop containing nucleotide triphosphate hydrolases"/>
    <property type="match status" value="1"/>
</dbReference>